<name>A0ABP9KUA5_9RHOB</name>
<organism evidence="2 3">
    <name type="scientific">[Roseibacterium] beibuensis</name>
    <dbReference type="NCBI Taxonomy" id="1193142"/>
    <lineage>
        <taxon>Bacteria</taxon>
        <taxon>Pseudomonadati</taxon>
        <taxon>Pseudomonadota</taxon>
        <taxon>Alphaproteobacteria</taxon>
        <taxon>Rhodobacterales</taxon>
        <taxon>Roseobacteraceae</taxon>
        <taxon>Roseicyclus</taxon>
    </lineage>
</organism>
<keyword evidence="3" id="KW-1185">Reference proteome</keyword>
<evidence type="ECO:0000313" key="2">
    <source>
        <dbReference type="EMBL" id="GAA5066125.1"/>
    </source>
</evidence>
<keyword evidence="1" id="KW-0732">Signal</keyword>
<sequence length="261" mass="28279">MKRLLTATVATLALAMPASAHFQLIFNPEANPTAPAEMPLHLIFWHPFDNGHAMDMGTPEELFYVFRGERIDISDSLTPMTFTGAHNSAAGFEATLPVRRNGDYTVVLVPEPYFEESEGIYIQQLTTVYFNKGGIPTDWNEPVGLPTEFVPLNRPYNVIAGSTFSAQLLSNGEPVPGAEIEVEYLAAEPDMETHTAGAPSVGPMPGGAIVAITDENGVFTFGVPRAGFWGFAALGTGPETEHDGTDLSQDAVIWIRAYDME</sequence>
<dbReference type="Pfam" id="PF10670">
    <property type="entry name" value="DUF4198"/>
    <property type="match status" value="1"/>
</dbReference>
<dbReference type="EMBL" id="BAABHW010000001">
    <property type="protein sequence ID" value="GAA5066125.1"/>
    <property type="molecule type" value="Genomic_DNA"/>
</dbReference>
<evidence type="ECO:0000256" key="1">
    <source>
        <dbReference type="SAM" id="SignalP"/>
    </source>
</evidence>
<feature type="chain" id="PRO_5046218450" evidence="1">
    <location>
        <begin position="21"/>
        <end position="261"/>
    </location>
</feature>
<dbReference type="RefSeq" id="WP_259546913.1">
    <property type="nucleotide sequence ID" value="NZ_BAABHW010000001.1"/>
</dbReference>
<reference evidence="3" key="1">
    <citation type="journal article" date="2019" name="Int. J. Syst. Evol. Microbiol.">
        <title>The Global Catalogue of Microorganisms (GCM) 10K type strain sequencing project: providing services to taxonomists for standard genome sequencing and annotation.</title>
        <authorList>
            <consortium name="The Broad Institute Genomics Platform"/>
            <consortium name="The Broad Institute Genome Sequencing Center for Infectious Disease"/>
            <person name="Wu L."/>
            <person name="Ma J."/>
        </authorList>
    </citation>
    <scope>NUCLEOTIDE SEQUENCE [LARGE SCALE GENOMIC DNA]</scope>
    <source>
        <strain evidence="3">JCM 18015</strain>
    </source>
</reference>
<gene>
    <name evidence="2" type="ORF">GCM10023209_04370</name>
</gene>
<comment type="caution">
    <text evidence="2">The sequence shown here is derived from an EMBL/GenBank/DDBJ whole genome shotgun (WGS) entry which is preliminary data.</text>
</comment>
<dbReference type="Proteomes" id="UP001499910">
    <property type="component" value="Unassembled WGS sequence"/>
</dbReference>
<accession>A0ABP9KUA5</accession>
<protein>
    <submittedName>
        <fullName evidence="2">DUF4198 domain-containing protein</fullName>
    </submittedName>
</protein>
<dbReference type="InterPro" id="IPR019613">
    <property type="entry name" value="DUF4198"/>
</dbReference>
<feature type="signal peptide" evidence="1">
    <location>
        <begin position="1"/>
        <end position="20"/>
    </location>
</feature>
<evidence type="ECO:0000313" key="3">
    <source>
        <dbReference type="Proteomes" id="UP001499910"/>
    </source>
</evidence>
<proteinExistence type="predicted"/>